<sequence>MKKKLRLEIDELRVEQFGVQPDAPVARGTVRGFASAGPDTCVCGVGPSAPWKYCLPMPETWSCNPGDC</sequence>
<keyword evidence="2" id="KW-1185">Reference proteome</keyword>
<organism evidence="1 2">
    <name type="scientific">Longimicrobium terrae</name>
    <dbReference type="NCBI Taxonomy" id="1639882"/>
    <lineage>
        <taxon>Bacteria</taxon>
        <taxon>Pseudomonadati</taxon>
        <taxon>Gemmatimonadota</taxon>
        <taxon>Longimicrobiia</taxon>
        <taxon>Longimicrobiales</taxon>
        <taxon>Longimicrobiaceae</taxon>
        <taxon>Longimicrobium</taxon>
    </lineage>
</organism>
<evidence type="ECO:0000313" key="1">
    <source>
        <dbReference type="EMBL" id="MBB6069120.1"/>
    </source>
</evidence>
<protein>
    <submittedName>
        <fullName evidence="1">Uncharacterized protein</fullName>
    </submittedName>
</protein>
<comment type="caution">
    <text evidence="1">The sequence shown here is derived from an EMBL/GenBank/DDBJ whole genome shotgun (WGS) entry which is preliminary data.</text>
</comment>
<dbReference type="EMBL" id="JACHIA010000002">
    <property type="protein sequence ID" value="MBB6069120.1"/>
    <property type="molecule type" value="Genomic_DNA"/>
</dbReference>
<evidence type="ECO:0000313" key="2">
    <source>
        <dbReference type="Proteomes" id="UP000582837"/>
    </source>
</evidence>
<name>A0A841GQ29_9BACT</name>
<gene>
    <name evidence="1" type="ORF">HNQ61_000735</name>
</gene>
<dbReference type="AlphaFoldDB" id="A0A841GQ29"/>
<proteinExistence type="predicted"/>
<reference evidence="1 2" key="1">
    <citation type="submission" date="2020-08" db="EMBL/GenBank/DDBJ databases">
        <title>Genomic Encyclopedia of Type Strains, Phase IV (KMG-IV): sequencing the most valuable type-strain genomes for metagenomic binning, comparative biology and taxonomic classification.</title>
        <authorList>
            <person name="Goeker M."/>
        </authorList>
    </citation>
    <scope>NUCLEOTIDE SEQUENCE [LARGE SCALE GENOMIC DNA]</scope>
    <source>
        <strain evidence="1 2">DSM 29007</strain>
    </source>
</reference>
<dbReference type="Proteomes" id="UP000582837">
    <property type="component" value="Unassembled WGS sequence"/>
</dbReference>
<accession>A0A841GQ29</accession>
<dbReference type="RefSeq" id="WP_170038198.1">
    <property type="nucleotide sequence ID" value="NZ_JABDTL010000002.1"/>
</dbReference>